<evidence type="ECO:0000313" key="4">
    <source>
        <dbReference type="Proteomes" id="UP000439903"/>
    </source>
</evidence>
<gene>
    <name evidence="3" type="ORF">F8M41_016867</name>
</gene>
<sequence length="443" mass="51772">MLEVNDKNIVLTDISSKSFKNTLASQFIIMPLHPVRKWVPGVAIGVVRLELICGEGLFYDGCFPSRFTSSNFDPFVRGFHVGDNKNIIAKTKVIDDDRNPVWNEVHYLPVNYVGEKFILEAMSFNIYIKDKPLGNWHLEISDELVKEVSEGIYEGTPDGIDVWQRLPRLRLGQIHYKAIFFPLEPLPRPRPEFLSNLEEKPLDRTIFYILITLQAPNGGFPPSVKLANIFGYDSQEDLLKLYKSQCYEERILEINPTVWTTSMILWFLHFLLNEYKNEWGYIYERAEQFISKEIADLEIEETVVATGRKAVREIFDINEAAVENVKHLNVEFQELADDVEEKIESKINRITRETISVTHVRRILKCQQNTGAYSLTDDIAKSFGYEDTKKLQTTFDTYKNIHSKSQKINSQIWLTIMVLYFYRYVAIDQKKEWYPTYERNIMM</sequence>
<dbReference type="PROSITE" id="PS50004">
    <property type="entry name" value="C2"/>
    <property type="match status" value="1"/>
</dbReference>
<evidence type="ECO:0000259" key="2">
    <source>
        <dbReference type="PROSITE" id="PS50004"/>
    </source>
</evidence>
<accession>A0A8H3WVH5</accession>
<name>A0A8H3WVH5_GIGMA</name>
<organism evidence="3 4">
    <name type="scientific">Gigaspora margarita</name>
    <dbReference type="NCBI Taxonomy" id="4874"/>
    <lineage>
        <taxon>Eukaryota</taxon>
        <taxon>Fungi</taxon>
        <taxon>Fungi incertae sedis</taxon>
        <taxon>Mucoromycota</taxon>
        <taxon>Glomeromycotina</taxon>
        <taxon>Glomeromycetes</taxon>
        <taxon>Diversisporales</taxon>
        <taxon>Gigasporaceae</taxon>
        <taxon>Gigaspora</taxon>
    </lineage>
</organism>
<dbReference type="Proteomes" id="UP000439903">
    <property type="component" value="Unassembled WGS sequence"/>
</dbReference>
<dbReference type="SMART" id="SM00239">
    <property type="entry name" value="C2"/>
    <property type="match status" value="1"/>
</dbReference>
<comment type="caution">
    <text evidence="3">The sequence shown here is derived from an EMBL/GenBank/DDBJ whole genome shotgun (WGS) entry which is preliminary data.</text>
</comment>
<evidence type="ECO:0000313" key="3">
    <source>
        <dbReference type="EMBL" id="KAF0333165.1"/>
    </source>
</evidence>
<dbReference type="AlphaFoldDB" id="A0A8H3WVH5"/>
<dbReference type="OrthoDB" id="9895617at2759"/>
<keyword evidence="4" id="KW-1185">Reference proteome</keyword>
<keyword evidence="1" id="KW-0175">Coiled coil</keyword>
<feature type="domain" description="C2" evidence="2">
    <location>
        <begin position="24"/>
        <end position="153"/>
    </location>
</feature>
<proteinExistence type="predicted"/>
<protein>
    <submittedName>
        <fullName evidence="3">Membrane bound c2 domain-containing protein</fullName>
    </submittedName>
</protein>
<dbReference type="Pfam" id="PF00168">
    <property type="entry name" value="C2"/>
    <property type="match status" value="1"/>
</dbReference>
<dbReference type="SUPFAM" id="SSF49562">
    <property type="entry name" value="C2 domain (Calcium/lipid-binding domain, CaLB)"/>
    <property type="match status" value="1"/>
</dbReference>
<dbReference type="InterPro" id="IPR035892">
    <property type="entry name" value="C2_domain_sf"/>
</dbReference>
<dbReference type="InterPro" id="IPR000008">
    <property type="entry name" value="C2_dom"/>
</dbReference>
<reference evidence="3 4" key="1">
    <citation type="journal article" date="2019" name="Environ. Microbiol.">
        <title>At the nexus of three kingdoms: the genome of the mycorrhizal fungus Gigaspora margarita provides insights into plant, endobacterial and fungal interactions.</title>
        <authorList>
            <person name="Venice F."/>
            <person name="Ghignone S."/>
            <person name="Salvioli di Fossalunga A."/>
            <person name="Amselem J."/>
            <person name="Novero M."/>
            <person name="Xianan X."/>
            <person name="Sedzielewska Toro K."/>
            <person name="Morin E."/>
            <person name="Lipzen A."/>
            <person name="Grigoriev I.V."/>
            <person name="Henrissat B."/>
            <person name="Martin F.M."/>
            <person name="Bonfante P."/>
        </authorList>
    </citation>
    <scope>NUCLEOTIDE SEQUENCE [LARGE SCALE GENOMIC DNA]</scope>
    <source>
        <strain evidence="3 4">BEG34</strain>
    </source>
</reference>
<feature type="coiled-coil region" evidence="1">
    <location>
        <begin position="318"/>
        <end position="349"/>
    </location>
</feature>
<dbReference type="Gene3D" id="2.60.40.150">
    <property type="entry name" value="C2 domain"/>
    <property type="match status" value="1"/>
</dbReference>
<evidence type="ECO:0000256" key="1">
    <source>
        <dbReference type="SAM" id="Coils"/>
    </source>
</evidence>
<dbReference type="EMBL" id="WTPW01003736">
    <property type="protein sequence ID" value="KAF0333165.1"/>
    <property type="molecule type" value="Genomic_DNA"/>
</dbReference>